<keyword evidence="2" id="KW-1185">Reference proteome</keyword>
<evidence type="ECO:0000313" key="1">
    <source>
        <dbReference type="EMBL" id="PHJ15420.1"/>
    </source>
</evidence>
<dbReference type="RefSeq" id="XP_067917154.1">
    <property type="nucleotide sequence ID" value="XM_068070870.1"/>
</dbReference>
<dbReference type="VEuPathDB" id="ToxoDB:CSUI_010769"/>
<dbReference type="AlphaFoldDB" id="A0A2C6JW59"/>
<dbReference type="Proteomes" id="UP000221165">
    <property type="component" value="Unassembled WGS sequence"/>
</dbReference>
<gene>
    <name evidence="1" type="ORF">CSUI_010769</name>
</gene>
<dbReference type="EMBL" id="MIGC01008238">
    <property type="protein sequence ID" value="PHJ15420.1"/>
    <property type="molecule type" value="Genomic_DNA"/>
</dbReference>
<comment type="caution">
    <text evidence="1">The sequence shown here is derived from an EMBL/GenBank/DDBJ whole genome shotgun (WGS) entry which is preliminary data.</text>
</comment>
<proteinExistence type="predicted"/>
<accession>A0A2C6JW59</accession>
<name>A0A2C6JW59_9APIC</name>
<organism evidence="1 2">
    <name type="scientific">Cystoisospora suis</name>
    <dbReference type="NCBI Taxonomy" id="483139"/>
    <lineage>
        <taxon>Eukaryota</taxon>
        <taxon>Sar</taxon>
        <taxon>Alveolata</taxon>
        <taxon>Apicomplexa</taxon>
        <taxon>Conoidasida</taxon>
        <taxon>Coccidia</taxon>
        <taxon>Eucoccidiorida</taxon>
        <taxon>Eimeriorina</taxon>
        <taxon>Sarcocystidae</taxon>
        <taxon>Cystoisospora</taxon>
    </lineage>
</organism>
<evidence type="ECO:0000313" key="2">
    <source>
        <dbReference type="Proteomes" id="UP000221165"/>
    </source>
</evidence>
<feature type="non-terminal residue" evidence="1">
    <location>
        <position position="168"/>
    </location>
</feature>
<sequence length="168" mass="17385">MKYLLSSVANVSLPSAIHSSPYIRRRGGGGCFSPISQSSFSSSSSPSHAISRYFAQGFAELLSPLNQFLIADPKKSLCLAAGLNARGNAGGGGGVEGYGDAMELEGPSSSFSFYSDILSNATKMTSSSLCMLPSNQSSCLIGICPSHDLSFSSSSSPSSPLLLRHSSD</sequence>
<reference evidence="1 2" key="1">
    <citation type="journal article" date="2017" name="Int. J. Parasitol.">
        <title>The genome of the protozoan parasite Cystoisospora suis and a reverse vaccinology approach to identify vaccine candidates.</title>
        <authorList>
            <person name="Palmieri N."/>
            <person name="Shrestha A."/>
            <person name="Ruttkowski B."/>
            <person name="Beck T."/>
            <person name="Vogl C."/>
            <person name="Tomley F."/>
            <person name="Blake D.P."/>
            <person name="Joachim A."/>
        </authorList>
    </citation>
    <scope>NUCLEOTIDE SEQUENCE [LARGE SCALE GENOMIC DNA]</scope>
    <source>
        <strain evidence="1 2">Wien I</strain>
    </source>
</reference>
<protein>
    <submittedName>
        <fullName evidence="1">Uncharacterized protein</fullName>
    </submittedName>
</protein>
<dbReference type="GeneID" id="94434081"/>